<dbReference type="PANTHER" id="PTHR30221">
    <property type="entry name" value="SMALL-CONDUCTANCE MECHANOSENSITIVE CHANNEL"/>
    <property type="match status" value="1"/>
</dbReference>
<dbReference type="Pfam" id="PF05552">
    <property type="entry name" value="MS_channel_1st_1"/>
    <property type="match status" value="1"/>
</dbReference>
<comment type="subcellular location">
    <subcellularLocation>
        <location evidence="7">Cell inner membrane</location>
        <topology evidence="7">Multi-pass membrane protein</topology>
    </subcellularLocation>
    <subcellularLocation>
        <location evidence="1">Cell membrane</location>
        <topology evidence="1">Multi-pass membrane protein</topology>
    </subcellularLocation>
</comment>
<evidence type="ECO:0000256" key="6">
    <source>
        <dbReference type="ARBA" id="ARBA00023136"/>
    </source>
</evidence>
<keyword evidence="7" id="KW-0997">Cell inner membrane</keyword>
<keyword evidence="5 7" id="KW-1133">Transmembrane helix</keyword>
<comment type="subunit">
    <text evidence="7">Homoheptamer.</text>
</comment>
<dbReference type="Gene3D" id="2.30.30.60">
    <property type="match status" value="1"/>
</dbReference>
<evidence type="ECO:0000256" key="7">
    <source>
        <dbReference type="RuleBase" id="RU369025"/>
    </source>
</evidence>
<feature type="domain" description="Mechanosensitive ion channel MscS" evidence="8">
    <location>
        <begin position="110"/>
        <end position="176"/>
    </location>
</feature>
<dbReference type="SUPFAM" id="SSF82689">
    <property type="entry name" value="Mechanosensitive channel protein MscS (YggB), C-terminal domain"/>
    <property type="match status" value="1"/>
</dbReference>
<dbReference type="EMBL" id="LR134510">
    <property type="protein sequence ID" value="VEJ08751.1"/>
    <property type="molecule type" value="Genomic_DNA"/>
</dbReference>
<keyword evidence="7" id="KW-0406">Ion transport</keyword>
<dbReference type="InterPro" id="IPR008910">
    <property type="entry name" value="MSC_TM_helix"/>
</dbReference>
<dbReference type="Pfam" id="PF00924">
    <property type="entry name" value="MS_channel_2nd"/>
    <property type="match status" value="1"/>
</dbReference>
<comment type="similarity">
    <text evidence="2 7">Belongs to the MscS (TC 1.A.23) family.</text>
</comment>
<dbReference type="InterPro" id="IPR049278">
    <property type="entry name" value="MS_channel_C"/>
</dbReference>
<dbReference type="KEGG" id="adp:NCTC12871_00162"/>
<comment type="caution">
    <text evidence="7">Lacks conserved residue(s) required for the propagation of feature annotation.</text>
</comment>
<evidence type="ECO:0000256" key="5">
    <source>
        <dbReference type="ARBA" id="ARBA00022989"/>
    </source>
</evidence>
<dbReference type="Gene3D" id="3.30.70.100">
    <property type="match status" value="1"/>
</dbReference>
<dbReference type="Pfam" id="PF21088">
    <property type="entry name" value="MS_channel_1st"/>
    <property type="match status" value="1"/>
</dbReference>
<dbReference type="SUPFAM" id="SSF50182">
    <property type="entry name" value="Sm-like ribonucleoproteins"/>
    <property type="match status" value="1"/>
</dbReference>
<evidence type="ECO:0000256" key="3">
    <source>
        <dbReference type="ARBA" id="ARBA00022475"/>
    </source>
</evidence>
<dbReference type="InterPro" id="IPR045275">
    <property type="entry name" value="MscS_archaea/bacteria_type"/>
</dbReference>
<dbReference type="InterPro" id="IPR006686">
    <property type="entry name" value="MscS_channel_CS"/>
</dbReference>
<dbReference type="AlphaFoldDB" id="A0A448TSG3"/>
<feature type="transmembrane region" description="Helical" evidence="7">
    <location>
        <begin position="59"/>
        <end position="84"/>
    </location>
</feature>
<dbReference type="SUPFAM" id="SSF82861">
    <property type="entry name" value="Mechanosensitive channel protein MscS (YggB), transmembrane region"/>
    <property type="match status" value="1"/>
</dbReference>
<evidence type="ECO:0000256" key="2">
    <source>
        <dbReference type="ARBA" id="ARBA00008017"/>
    </source>
</evidence>
<dbReference type="RefSeq" id="WP_126598094.1">
    <property type="nucleotide sequence ID" value="NZ_LR134510.1"/>
</dbReference>
<evidence type="ECO:0000256" key="1">
    <source>
        <dbReference type="ARBA" id="ARBA00004651"/>
    </source>
</evidence>
<feature type="transmembrane region" description="Helical" evidence="7">
    <location>
        <begin position="90"/>
        <end position="108"/>
    </location>
</feature>
<sequence>MTNLIENIKNTDFHHILMDWVVPYSVKIILAIIIYYIGRKVIRLISKLIRKGMDKSGSDPMLSSFVMSIFDLIGLILVIIIALAQLGVDTSSFVALIGAAGLAVGLSLKNSLQNFAAGIMILVFKPFQKGHFIEGAGVSGTVEDIGLIMLKLKTPDNKIVIVPNSTMFSGNITNYSMTGQRRVDLLIDIAYSANIKEARDVILGVLESETRLLKSPEPSIGVNALASSSVQLFVRGWVNTADYFAVKADLLERIKVTLDQNNIEIPYNTLDVNLRTDVNVKTDK</sequence>
<feature type="domain" description="Mechanosensitive ion channel transmembrane helices 2/3" evidence="10">
    <location>
        <begin position="73"/>
        <end position="106"/>
    </location>
</feature>
<dbReference type="PROSITE" id="PS01246">
    <property type="entry name" value="UPF0003"/>
    <property type="match status" value="1"/>
</dbReference>
<dbReference type="InterPro" id="IPR010920">
    <property type="entry name" value="LSM_dom_sf"/>
</dbReference>
<dbReference type="Gene3D" id="1.10.287.1260">
    <property type="match status" value="1"/>
</dbReference>
<dbReference type="InterPro" id="IPR049142">
    <property type="entry name" value="MS_channel_1st"/>
</dbReference>
<name>A0A448TSG3_9PAST</name>
<evidence type="ECO:0000313" key="12">
    <source>
        <dbReference type="Proteomes" id="UP000279799"/>
    </source>
</evidence>
<dbReference type="InterPro" id="IPR006685">
    <property type="entry name" value="MscS_channel_2nd"/>
</dbReference>
<feature type="domain" description="Mechanosensitive ion channel MscS C-terminal" evidence="9">
    <location>
        <begin position="186"/>
        <end position="265"/>
    </location>
</feature>
<organism evidence="11 12">
    <name type="scientific">Actinobacillus delphinicola</name>
    <dbReference type="NCBI Taxonomy" id="51161"/>
    <lineage>
        <taxon>Bacteria</taxon>
        <taxon>Pseudomonadati</taxon>
        <taxon>Pseudomonadota</taxon>
        <taxon>Gammaproteobacteria</taxon>
        <taxon>Pasteurellales</taxon>
        <taxon>Pasteurellaceae</taxon>
        <taxon>Actinobacillus</taxon>
    </lineage>
</organism>
<dbReference type="InterPro" id="IPR011066">
    <property type="entry name" value="MscS_channel_C_sf"/>
</dbReference>
<keyword evidence="12" id="KW-1185">Reference proteome</keyword>
<keyword evidence="7" id="KW-0407">Ion channel</keyword>
<dbReference type="GO" id="GO:0005886">
    <property type="term" value="C:plasma membrane"/>
    <property type="evidence" value="ECO:0007669"/>
    <property type="project" value="UniProtKB-SubCell"/>
</dbReference>
<dbReference type="InterPro" id="IPR011014">
    <property type="entry name" value="MscS_channel_TM-2"/>
</dbReference>
<gene>
    <name evidence="11" type="primary">mscS</name>
    <name evidence="11" type="ORF">NCTC12871_00162</name>
</gene>
<evidence type="ECO:0000259" key="10">
    <source>
        <dbReference type="Pfam" id="PF21088"/>
    </source>
</evidence>
<keyword evidence="3" id="KW-1003">Cell membrane</keyword>
<dbReference type="Pfam" id="PF21082">
    <property type="entry name" value="MS_channel_3rd"/>
    <property type="match status" value="1"/>
</dbReference>
<dbReference type="Proteomes" id="UP000279799">
    <property type="component" value="Chromosome"/>
</dbReference>
<dbReference type="GO" id="GO:0008381">
    <property type="term" value="F:mechanosensitive monoatomic ion channel activity"/>
    <property type="evidence" value="ECO:0007669"/>
    <property type="project" value="InterPro"/>
</dbReference>
<accession>A0A448TSG3</accession>
<protein>
    <recommendedName>
        <fullName evidence="7">Small-conductance mechanosensitive channel</fullName>
    </recommendedName>
</protein>
<feature type="transmembrane region" description="Helical" evidence="7">
    <location>
        <begin position="20"/>
        <end position="38"/>
    </location>
</feature>
<evidence type="ECO:0000259" key="9">
    <source>
        <dbReference type="Pfam" id="PF21082"/>
    </source>
</evidence>
<evidence type="ECO:0000256" key="4">
    <source>
        <dbReference type="ARBA" id="ARBA00022692"/>
    </source>
</evidence>
<evidence type="ECO:0000259" key="8">
    <source>
        <dbReference type="Pfam" id="PF00924"/>
    </source>
</evidence>
<reference evidence="11 12" key="1">
    <citation type="submission" date="2018-12" db="EMBL/GenBank/DDBJ databases">
        <authorList>
            <consortium name="Pathogen Informatics"/>
        </authorList>
    </citation>
    <scope>NUCLEOTIDE SEQUENCE [LARGE SCALE GENOMIC DNA]</scope>
    <source>
        <strain evidence="11 12">NCTC12871</strain>
    </source>
</reference>
<proteinExistence type="inferred from homology"/>
<keyword evidence="7" id="KW-0813">Transport</keyword>
<dbReference type="OrthoDB" id="9809206at2"/>
<comment type="function">
    <text evidence="7">Mechanosensitive channel that participates in the regulation of osmotic pressure changes within the cell, opening in response to stretch forces in the membrane lipid bilayer, without the need for other proteins. Contributes to normal resistance to hypoosmotic shock. Forms an ion channel of 1.0 nanosiemens conductance with a slight preference for anions.</text>
</comment>
<dbReference type="InterPro" id="IPR023408">
    <property type="entry name" value="MscS_beta-dom_sf"/>
</dbReference>
<evidence type="ECO:0000313" key="11">
    <source>
        <dbReference type="EMBL" id="VEJ08751.1"/>
    </source>
</evidence>
<dbReference type="PANTHER" id="PTHR30221:SF1">
    <property type="entry name" value="SMALL-CONDUCTANCE MECHANOSENSITIVE CHANNEL"/>
    <property type="match status" value="1"/>
</dbReference>
<keyword evidence="4 7" id="KW-0812">Transmembrane</keyword>
<keyword evidence="6 7" id="KW-0472">Membrane</keyword>